<proteinExistence type="predicted"/>
<keyword evidence="1" id="KW-0472">Membrane</keyword>
<evidence type="ECO:0000256" key="1">
    <source>
        <dbReference type="SAM" id="Phobius"/>
    </source>
</evidence>
<feature type="transmembrane region" description="Helical" evidence="1">
    <location>
        <begin position="50"/>
        <end position="71"/>
    </location>
</feature>
<keyword evidence="3" id="KW-1185">Reference proteome</keyword>
<accession>A0ABV8QC08</accession>
<organism evidence="2 3">
    <name type="scientific">Gryllotalpicola reticulitermitis</name>
    <dbReference type="NCBI Taxonomy" id="1184153"/>
    <lineage>
        <taxon>Bacteria</taxon>
        <taxon>Bacillati</taxon>
        <taxon>Actinomycetota</taxon>
        <taxon>Actinomycetes</taxon>
        <taxon>Micrococcales</taxon>
        <taxon>Microbacteriaceae</taxon>
        <taxon>Gryllotalpicola</taxon>
    </lineage>
</organism>
<gene>
    <name evidence="2" type="ORF">ACFOYW_17830</name>
</gene>
<keyword evidence="1" id="KW-0812">Transmembrane</keyword>
<feature type="non-terminal residue" evidence="2">
    <location>
        <position position="1"/>
    </location>
</feature>
<evidence type="ECO:0000313" key="2">
    <source>
        <dbReference type="EMBL" id="MFC4245233.1"/>
    </source>
</evidence>
<comment type="caution">
    <text evidence="2">The sequence shown here is derived from an EMBL/GenBank/DDBJ whole genome shotgun (WGS) entry which is preliminary data.</text>
</comment>
<keyword evidence="1" id="KW-1133">Transmembrane helix</keyword>
<evidence type="ECO:0000313" key="3">
    <source>
        <dbReference type="Proteomes" id="UP001595900"/>
    </source>
</evidence>
<protein>
    <submittedName>
        <fullName evidence="2">Uncharacterized protein</fullName>
    </submittedName>
</protein>
<sequence length="131" mass="13839">MISPVTGSIISVVSITACSFQSGHPRNTGNQTVPLADELAWLTELAPFEIVAGAIGTAVAIATCIGFGWGWGCGMSIFWAVIGVLGPLAELPALEHSRRFPASALRFINRYGGFPAFLADTKDKVEEIFGI</sequence>
<reference evidence="3" key="1">
    <citation type="journal article" date="2019" name="Int. J. Syst. Evol. Microbiol.">
        <title>The Global Catalogue of Microorganisms (GCM) 10K type strain sequencing project: providing services to taxonomists for standard genome sequencing and annotation.</title>
        <authorList>
            <consortium name="The Broad Institute Genomics Platform"/>
            <consortium name="The Broad Institute Genome Sequencing Center for Infectious Disease"/>
            <person name="Wu L."/>
            <person name="Ma J."/>
        </authorList>
    </citation>
    <scope>NUCLEOTIDE SEQUENCE [LARGE SCALE GENOMIC DNA]</scope>
    <source>
        <strain evidence="3">CGMCC 1.10363</strain>
    </source>
</reference>
<dbReference type="Proteomes" id="UP001595900">
    <property type="component" value="Unassembled WGS sequence"/>
</dbReference>
<dbReference type="EMBL" id="JBHSCN010000022">
    <property type="protein sequence ID" value="MFC4245233.1"/>
    <property type="molecule type" value="Genomic_DNA"/>
</dbReference>
<name>A0ABV8QC08_9MICO</name>
<dbReference type="RefSeq" id="WP_390232201.1">
    <property type="nucleotide sequence ID" value="NZ_JBHSCN010000022.1"/>
</dbReference>